<dbReference type="GO" id="GO:0046914">
    <property type="term" value="F:transition metal ion binding"/>
    <property type="evidence" value="ECO:0007669"/>
    <property type="project" value="TreeGrafter"/>
</dbReference>
<protein>
    <recommendedName>
        <fullName evidence="2">CzcB-like C-terminal circularly permuted SH3-like domain-containing protein</fullName>
    </recommendedName>
</protein>
<dbReference type="GO" id="GO:0030288">
    <property type="term" value="C:outer membrane-bounded periplasmic space"/>
    <property type="evidence" value="ECO:0007669"/>
    <property type="project" value="TreeGrafter"/>
</dbReference>
<sequence>MNYFTGALLLPALILSLQIRAAGIRDHTRPNYTAETRISEVQAGELTLTLVQADKYNLQTWLRMAASVAQTARTLIAKDCSESARLIQPGQRIRAFSADSKSSIYRATVTEISRHKNCTIIKALLSSKILQAHPQHYIIEIVIQRGRFMSVPKEAIIEEGEQQIVYVQKHPGHYLPQKIHTGIKGELYTEVTDGLSAGDQVVTLGSFFIDAEYKLKKSSENGASHAHHHH</sequence>
<evidence type="ECO:0000313" key="3">
    <source>
        <dbReference type="EMBL" id="VAW67065.1"/>
    </source>
</evidence>
<reference evidence="3" key="1">
    <citation type="submission" date="2018-06" db="EMBL/GenBank/DDBJ databases">
        <authorList>
            <person name="Zhirakovskaya E."/>
        </authorList>
    </citation>
    <scope>NUCLEOTIDE SEQUENCE</scope>
</reference>
<dbReference type="Pfam" id="PF25975">
    <property type="entry name" value="CzcB_C"/>
    <property type="match status" value="1"/>
</dbReference>
<accession>A0A3B0XFG9</accession>
<dbReference type="EMBL" id="UOFI01000090">
    <property type="protein sequence ID" value="VAW67065.1"/>
    <property type="molecule type" value="Genomic_DNA"/>
</dbReference>
<organism evidence="3">
    <name type="scientific">hydrothermal vent metagenome</name>
    <dbReference type="NCBI Taxonomy" id="652676"/>
    <lineage>
        <taxon>unclassified sequences</taxon>
        <taxon>metagenomes</taxon>
        <taxon>ecological metagenomes</taxon>
    </lineage>
</organism>
<feature type="domain" description="CzcB-like C-terminal circularly permuted SH3-like" evidence="2">
    <location>
        <begin position="150"/>
        <end position="209"/>
    </location>
</feature>
<dbReference type="PANTHER" id="PTHR30097:SF15">
    <property type="entry name" value="CATION EFFLUX SYSTEM PROTEIN CUSB"/>
    <property type="match status" value="1"/>
</dbReference>
<name>A0A3B0XFG9_9ZZZZ</name>
<keyword evidence="1" id="KW-0813">Transport</keyword>
<dbReference type="GO" id="GO:0015679">
    <property type="term" value="P:plasma membrane copper ion transport"/>
    <property type="evidence" value="ECO:0007669"/>
    <property type="project" value="TreeGrafter"/>
</dbReference>
<dbReference type="Gene3D" id="2.40.420.20">
    <property type="match status" value="1"/>
</dbReference>
<dbReference type="PANTHER" id="PTHR30097">
    <property type="entry name" value="CATION EFFLUX SYSTEM PROTEIN CUSB"/>
    <property type="match status" value="1"/>
</dbReference>
<dbReference type="InterPro" id="IPR058649">
    <property type="entry name" value="CzcB_C"/>
</dbReference>
<evidence type="ECO:0000256" key="1">
    <source>
        <dbReference type="ARBA" id="ARBA00022448"/>
    </source>
</evidence>
<dbReference type="GO" id="GO:0060003">
    <property type="term" value="P:copper ion export"/>
    <property type="evidence" value="ECO:0007669"/>
    <property type="project" value="TreeGrafter"/>
</dbReference>
<dbReference type="InterPro" id="IPR051909">
    <property type="entry name" value="MFP_Cation_Efflux"/>
</dbReference>
<proteinExistence type="predicted"/>
<evidence type="ECO:0000259" key="2">
    <source>
        <dbReference type="Pfam" id="PF25975"/>
    </source>
</evidence>
<dbReference type="AlphaFoldDB" id="A0A3B0XFG9"/>
<gene>
    <name evidence="3" type="ORF">MNBD_GAMMA09-2717</name>
</gene>